<evidence type="ECO:0000313" key="7">
    <source>
        <dbReference type="Proteomes" id="UP000556026"/>
    </source>
</evidence>
<keyword evidence="7" id="KW-1185">Reference proteome</keyword>
<dbReference type="Pfam" id="PF13414">
    <property type="entry name" value="TPR_11"/>
    <property type="match status" value="1"/>
</dbReference>
<dbReference type="Gene3D" id="1.25.40.10">
    <property type="entry name" value="Tetratricopeptide repeat domain"/>
    <property type="match status" value="1"/>
</dbReference>
<dbReference type="RefSeq" id="WP_183355531.1">
    <property type="nucleotide sequence ID" value="NZ_BLXX01000010.1"/>
</dbReference>
<dbReference type="Pfam" id="PF13432">
    <property type="entry name" value="TPR_16"/>
    <property type="match status" value="1"/>
</dbReference>
<keyword evidence="2 3" id="KW-0802">TPR repeat</keyword>
<dbReference type="InterPro" id="IPR038731">
    <property type="entry name" value="RgtA/B/C-like"/>
</dbReference>
<dbReference type="Proteomes" id="UP000556026">
    <property type="component" value="Unassembled WGS sequence"/>
</dbReference>
<evidence type="ECO:0000256" key="4">
    <source>
        <dbReference type="SAM" id="Phobius"/>
    </source>
</evidence>
<dbReference type="Pfam" id="PF13174">
    <property type="entry name" value="TPR_6"/>
    <property type="match status" value="1"/>
</dbReference>
<feature type="transmembrane region" description="Helical" evidence="4">
    <location>
        <begin position="12"/>
        <end position="34"/>
    </location>
</feature>
<feature type="domain" description="Glycosyltransferase RgtA/B/C/D-like" evidence="5">
    <location>
        <begin position="89"/>
        <end position="203"/>
    </location>
</feature>
<feature type="transmembrane region" description="Helical" evidence="4">
    <location>
        <begin position="152"/>
        <end position="169"/>
    </location>
</feature>
<accession>A0A6V8ML45</accession>
<evidence type="ECO:0000259" key="5">
    <source>
        <dbReference type="Pfam" id="PF13231"/>
    </source>
</evidence>
<proteinExistence type="predicted"/>
<evidence type="ECO:0000256" key="1">
    <source>
        <dbReference type="ARBA" id="ARBA00022737"/>
    </source>
</evidence>
<feature type="transmembrane region" description="Helical" evidence="4">
    <location>
        <begin position="360"/>
        <end position="379"/>
    </location>
</feature>
<dbReference type="AlphaFoldDB" id="A0A6V8ML45"/>
<keyword evidence="4" id="KW-0812">Transmembrane</keyword>
<dbReference type="EMBL" id="BLXX01000010">
    <property type="protein sequence ID" value="GFO60716.1"/>
    <property type="molecule type" value="Genomic_DNA"/>
</dbReference>
<dbReference type="PANTHER" id="PTHR44227:SF3">
    <property type="entry name" value="PROTEIN O-MANNOSYL-TRANSFERASE TMTC4"/>
    <property type="match status" value="1"/>
</dbReference>
<dbReference type="Pfam" id="PF13231">
    <property type="entry name" value="PMT_2"/>
    <property type="match status" value="1"/>
</dbReference>
<feature type="transmembrane region" description="Helical" evidence="4">
    <location>
        <begin position="227"/>
        <end position="248"/>
    </location>
</feature>
<dbReference type="SMART" id="SM00028">
    <property type="entry name" value="TPR"/>
    <property type="match status" value="4"/>
</dbReference>
<evidence type="ECO:0000313" key="6">
    <source>
        <dbReference type="EMBL" id="GFO60716.1"/>
    </source>
</evidence>
<sequence>MNVLKQDRQAAPYLPTWVVVALLTVANLAVFFQVRHFGFVNLDDSIYVYQNAMTLKGLTAAGAKWAFSGFHASNWHPLTWLSHMLDVSLFGPAPGPQHLVNLLFHAVNCGVLFVLLRRLFKDTWRSVLVAALFAIHPLHVESVAWISERKDVLSALFFLLCLNSYVTFSRTESYRSYLASIGFFALGILSKPMVITLPVVLLILDWWPLDSAATPAQETQHGRYRRLILTKLPFLLISAATAIVTFLAQASGGGASAMSPIPLVPRLTNAAIAVIGYLQKTLWPVSLASFYPHPATVSPDLPLGRLAVAVCCLLLISYFCIRERRRRPYLLWGWIWYLVMLLPVIGIIQVGGQAMADRYSYLPLIGVFVSLVFGGAELVERVRLPHWATLAAAGILVSVLAVVAHQQAGYWRDSVTLHERSLAVTERNWKAWQGLADAKIEAGSFDDAIAAGEQATRILPTFPEGWQTMGIAYASKGDYGKAVACFKRALELRPDYFNAISNLGSVAGNLGDFRQAADYFRQALRIKPGDPETMYYLGMSLFRAGDTAGANEMYRMLSGVDEKMAQKMLAKFAR</sequence>
<comment type="caution">
    <text evidence="6">The sequence shown here is derived from an EMBL/GenBank/DDBJ whole genome shotgun (WGS) entry which is preliminary data.</text>
</comment>
<feature type="transmembrane region" description="Helical" evidence="4">
    <location>
        <begin position="328"/>
        <end position="348"/>
    </location>
</feature>
<organism evidence="6 7">
    <name type="scientific">Geomonas silvestris</name>
    <dbReference type="NCBI Taxonomy" id="2740184"/>
    <lineage>
        <taxon>Bacteria</taxon>
        <taxon>Pseudomonadati</taxon>
        <taxon>Thermodesulfobacteriota</taxon>
        <taxon>Desulfuromonadia</taxon>
        <taxon>Geobacterales</taxon>
        <taxon>Geobacteraceae</taxon>
        <taxon>Geomonas</taxon>
    </lineage>
</organism>
<dbReference type="PROSITE" id="PS50005">
    <property type="entry name" value="TPR"/>
    <property type="match status" value="2"/>
</dbReference>
<dbReference type="PANTHER" id="PTHR44227">
    <property type="match status" value="1"/>
</dbReference>
<feature type="repeat" description="TPR" evidence="3">
    <location>
        <begin position="463"/>
        <end position="496"/>
    </location>
</feature>
<dbReference type="InterPro" id="IPR052346">
    <property type="entry name" value="O-mannosyl-transferase_TMTC"/>
</dbReference>
<evidence type="ECO:0000256" key="3">
    <source>
        <dbReference type="PROSITE-ProRule" id="PRU00339"/>
    </source>
</evidence>
<gene>
    <name evidence="6" type="ORF">GMST_30410</name>
</gene>
<keyword evidence="4" id="KW-0472">Membrane</keyword>
<keyword evidence="4" id="KW-1133">Transmembrane helix</keyword>
<feature type="transmembrane region" description="Helical" evidence="4">
    <location>
        <begin position="98"/>
        <end position="116"/>
    </location>
</feature>
<feature type="repeat" description="TPR" evidence="3">
    <location>
        <begin position="497"/>
        <end position="530"/>
    </location>
</feature>
<protein>
    <recommendedName>
        <fullName evidence="5">Glycosyltransferase RgtA/B/C/D-like domain-containing protein</fullName>
    </recommendedName>
</protein>
<keyword evidence="1" id="KW-0677">Repeat</keyword>
<feature type="transmembrane region" description="Helical" evidence="4">
    <location>
        <begin position="303"/>
        <end position="321"/>
    </location>
</feature>
<dbReference type="InterPro" id="IPR019734">
    <property type="entry name" value="TPR_rpt"/>
</dbReference>
<dbReference type="PROSITE" id="PS50293">
    <property type="entry name" value="TPR_REGION"/>
    <property type="match status" value="2"/>
</dbReference>
<dbReference type="InterPro" id="IPR011990">
    <property type="entry name" value="TPR-like_helical_dom_sf"/>
</dbReference>
<reference evidence="7" key="1">
    <citation type="submission" date="2020-06" db="EMBL/GenBank/DDBJ databases">
        <title>Draft genomic sequence of Geomonas sp. Red330.</title>
        <authorList>
            <person name="Itoh H."/>
            <person name="Zhenxing X."/>
            <person name="Ushijima N."/>
            <person name="Masuda Y."/>
            <person name="Shiratori Y."/>
            <person name="Senoo K."/>
        </authorList>
    </citation>
    <scope>NUCLEOTIDE SEQUENCE [LARGE SCALE GENOMIC DNA]</scope>
    <source>
        <strain evidence="7">Red330</strain>
    </source>
</reference>
<feature type="transmembrane region" description="Helical" evidence="4">
    <location>
        <begin position="386"/>
        <end position="404"/>
    </location>
</feature>
<evidence type="ECO:0000256" key="2">
    <source>
        <dbReference type="ARBA" id="ARBA00022803"/>
    </source>
</evidence>
<name>A0A6V8ML45_9BACT</name>
<dbReference type="SUPFAM" id="SSF48452">
    <property type="entry name" value="TPR-like"/>
    <property type="match status" value="1"/>
</dbReference>
<feature type="transmembrane region" description="Helical" evidence="4">
    <location>
        <begin position="181"/>
        <end position="207"/>
    </location>
</feature>